<feature type="chain" id="PRO_5047321010" description="Secretion system C-terminal sorting domain-containing protein" evidence="1">
    <location>
        <begin position="36"/>
        <end position="663"/>
    </location>
</feature>
<dbReference type="InterPro" id="IPR013783">
    <property type="entry name" value="Ig-like_fold"/>
</dbReference>
<comment type="caution">
    <text evidence="3">The sequence shown here is derived from an EMBL/GenBank/DDBJ whole genome shotgun (WGS) entry which is preliminary data.</text>
</comment>
<gene>
    <name evidence="3" type="ORF">GCM10010967_16860</name>
</gene>
<keyword evidence="4" id="KW-1185">Reference proteome</keyword>
<evidence type="ECO:0000313" key="4">
    <source>
        <dbReference type="Proteomes" id="UP000632339"/>
    </source>
</evidence>
<proteinExistence type="predicted"/>
<feature type="signal peptide" evidence="1">
    <location>
        <begin position="1"/>
        <end position="35"/>
    </location>
</feature>
<organism evidence="3 4">
    <name type="scientific">Dyadobacter beijingensis</name>
    <dbReference type="NCBI Taxonomy" id="365489"/>
    <lineage>
        <taxon>Bacteria</taxon>
        <taxon>Pseudomonadati</taxon>
        <taxon>Bacteroidota</taxon>
        <taxon>Cytophagia</taxon>
        <taxon>Cytophagales</taxon>
        <taxon>Spirosomataceae</taxon>
        <taxon>Dyadobacter</taxon>
    </lineage>
</organism>
<sequence length="663" mass="69038">MKSSIGYLTKKVVCRKFGGFVSAALLSAFAFNAQAQTYVATTTTTVNSEALAPASVTGKDNAVGAPNNTFATITASGLTVNLGLGTVSIASDAALTMNMSATIPAGKTTYVRITEITSTGIVLNLNDLLQLLGLFQNSTIAVTSNGGVTTSQLVRDGAGNLYIAVKPTTAYSQITVKLDYSKTPLGASIGSITFGVEHAANFENQVFTPCQAPTLAFTGVSPDATGISVNLSQSLQEPNKAIDGNVNADNFSLLQNGAITAASTVSQTIYLDKPAPATNEVFAIVSKPAALANLAVLDNVTIQAYSGTTAVGSPQSVRNLLLSLDLLTLFGDNGLAKIKFVPGGAGQFDRIVVRSATILNANLFTGIRIHEIGTRPPVAFTGGTVTPGRVGDAISSNLFGAQTGGTGSFSIQCGVPGDYTYALYQVSAPGGRTLAGTLPSSITLNPNGTFSGTPATGQNGTYTFDVQATNAFGQTAIAPFTLVIENALPVTLVSFKAMAEGKTAALSWSTAEETNSDRFDIERSQNGKNWTKIGSLASHKESRVMQYYSFVDAAPLNGENLYRLKMVDLDETFSYSRIENLNFKGSSLVYPNPVGASEKLTVNVGDWSKVKAVKVVSAAGKVVFEASNALLSGISARNLAAGAYVIQVTHTDGTVTSQRFVRQ</sequence>
<feature type="domain" description="Secretion system C-terminal sorting" evidence="2">
    <location>
        <begin position="589"/>
        <end position="660"/>
    </location>
</feature>
<dbReference type="RefSeq" id="WP_019944371.1">
    <property type="nucleotide sequence ID" value="NZ_BMLI01000001.1"/>
</dbReference>
<dbReference type="Pfam" id="PF05345">
    <property type="entry name" value="He_PIG"/>
    <property type="match status" value="1"/>
</dbReference>
<dbReference type="SUPFAM" id="SSF49313">
    <property type="entry name" value="Cadherin-like"/>
    <property type="match status" value="1"/>
</dbReference>
<dbReference type="NCBIfam" id="TIGR04183">
    <property type="entry name" value="Por_Secre_tail"/>
    <property type="match status" value="1"/>
</dbReference>
<dbReference type="InterPro" id="IPR026444">
    <property type="entry name" value="Secre_tail"/>
</dbReference>
<evidence type="ECO:0000259" key="2">
    <source>
        <dbReference type="Pfam" id="PF18962"/>
    </source>
</evidence>
<dbReference type="InterPro" id="IPR015919">
    <property type="entry name" value="Cadherin-like_sf"/>
</dbReference>
<keyword evidence="1" id="KW-0732">Signal</keyword>
<evidence type="ECO:0000256" key="1">
    <source>
        <dbReference type="SAM" id="SignalP"/>
    </source>
</evidence>
<protein>
    <recommendedName>
        <fullName evidence="2">Secretion system C-terminal sorting domain-containing protein</fullName>
    </recommendedName>
</protein>
<dbReference type="EMBL" id="BMLI01000001">
    <property type="protein sequence ID" value="GGM85447.1"/>
    <property type="molecule type" value="Genomic_DNA"/>
</dbReference>
<name>A0ABQ2HLI5_9BACT</name>
<dbReference type="Pfam" id="PF18962">
    <property type="entry name" value="Por_Secre_tail"/>
    <property type="match status" value="1"/>
</dbReference>
<dbReference type="Gene3D" id="2.60.40.10">
    <property type="entry name" value="Immunoglobulins"/>
    <property type="match status" value="1"/>
</dbReference>
<accession>A0ABQ2HLI5</accession>
<reference evidence="4" key="1">
    <citation type="journal article" date="2019" name="Int. J. Syst. Evol. Microbiol.">
        <title>The Global Catalogue of Microorganisms (GCM) 10K type strain sequencing project: providing services to taxonomists for standard genome sequencing and annotation.</title>
        <authorList>
            <consortium name="The Broad Institute Genomics Platform"/>
            <consortium name="The Broad Institute Genome Sequencing Center for Infectious Disease"/>
            <person name="Wu L."/>
            <person name="Ma J."/>
        </authorList>
    </citation>
    <scope>NUCLEOTIDE SEQUENCE [LARGE SCALE GENOMIC DNA]</scope>
    <source>
        <strain evidence="4">CGMCC 1.6375</strain>
    </source>
</reference>
<dbReference type="Proteomes" id="UP000632339">
    <property type="component" value="Unassembled WGS sequence"/>
</dbReference>
<evidence type="ECO:0000313" key="3">
    <source>
        <dbReference type="EMBL" id="GGM85447.1"/>
    </source>
</evidence>